<evidence type="ECO:0000256" key="2">
    <source>
        <dbReference type="ARBA" id="ARBA00009995"/>
    </source>
</evidence>
<organism evidence="12 13">
    <name type="scientific">Parelaphostrongylus tenuis</name>
    <name type="common">Meningeal worm</name>
    <dbReference type="NCBI Taxonomy" id="148309"/>
    <lineage>
        <taxon>Eukaryota</taxon>
        <taxon>Metazoa</taxon>
        <taxon>Ecdysozoa</taxon>
        <taxon>Nematoda</taxon>
        <taxon>Chromadorea</taxon>
        <taxon>Rhabditida</taxon>
        <taxon>Rhabditina</taxon>
        <taxon>Rhabditomorpha</taxon>
        <taxon>Strongyloidea</taxon>
        <taxon>Metastrongylidae</taxon>
        <taxon>Parelaphostrongylus</taxon>
    </lineage>
</organism>
<comment type="catalytic activity">
    <reaction evidence="9 11">
        <text>glucuronate acceptor + UDP-alpha-D-glucuronate = acceptor beta-D-glucuronoside + UDP + H(+)</text>
        <dbReference type="Rhea" id="RHEA:21032"/>
        <dbReference type="ChEBI" id="CHEBI:15378"/>
        <dbReference type="ChEBI" id="CHEBI:58052"/>
        <dbReference type="ChEBI" id="CHEBI:58223"/>
        <dbReference type="ChEBI" id="CHEBI:132367"/>
        <dbReference type="ChEBI" id="CHEBI:132368"/>
        <dbReference type="EC" id="2.4.1.17"/>
    </reaction>
</comment>
<comment type="subcellular location">
    <subcellularLocation>
        <location evidence="1 11">Membrane</location>
        <topology evidence="1 11">Single-pass membrane protein</topology>
    </subcellularLocation>
</comment>
<feature type="transmembrane region" description="Helical" evidence="11">
    <location>
        <begin position="377"/>
        <end position="401"/>
    </location>
</feature>
<keyword evidence="7 11" id="KW-1133">Transmembrane helix</keyword>
<dbReference type="Proteomes" id="UP001196413">
    <property type="component" value="Unassembled WGS sequence"/>
</dbReference>
<evidence type="ECO:0000256" key="10">
    <source>
        <dbReference type="RuleBase" id="RU003718"/>
    </source>
</evidence>
<reference evidence="12" key="1">
    <citation type="submission" date="2021-06" db="EMBL/GenBank/DDBJ databases">
        <title>Parelaphostrongylus tenuis whole genome reference sequence.</title>
        <authorList>
            <person name="Garwood T.J."/>
            <person name="Larsen P.A."/>
            <person name="Fountain-Jones N.M."/>
            <person name="Garbe J.R."/>
            <person name="Macchietto M.G."/>
            <person name="Kania S.A."/>
            <person name="Gerhold R.W."/>
            <person name="Richards J.E."/>
            <person name="Wolf T.M."/>
        </authorList>
    </citation>
    <scope>NUCLEOTIDE SEQUENCE</scope>
    <source>
        <strain evidence="12">MNPRO001-30</strain>
        <tissue evidence="12">Meninges</tissue>
    </source>
</reference>
<dbReference type="EMBL" id="JAHQIW010000475">
    <property type="protein sequence ID" value="KAJ1348302.1"/>
    <property type="molecule type" value="Genomic_DNA"/>
</dbReference>
<dbReference type="InterPro" id="IPR050271">
    <property type="entry name" value="UDP-glycosyltransferase"/>
</dbReference>
<dbReference type="SUPFAM" id="SSF53756">
    <property type="entry name" value="UDP-Glycosyltransferase/glycogen phosphorylase"/>
    <property type="match status" value="1"/>
</dbReference>
<keyword evidence="5 11" id="KW-0812">Transmembrane</keyword>
<evidence type="ECO:0000256" key="11">
    <source>
        <dbReference type="RuleBase" id="RU362059"/>
    </source>
</evidence>
<evidence type="ECO:0000256" key="3">
    <source>
        <dbReference type="ARBA" id="ARBA00022676"/>
    </source>
</evidence>
<keyword evidence="4 10" id="KW-0808">Transferase</keyword>
<gene>
    <name evidence="12" type="ORF">KIN20_003573</name>
</gene>
<keyword evidence="13" id="KW-1185">Reference proteome</keyword>
<comment type="caution">
    <text evidence="12">The sequence shown here is derived from an EMBL/GenBank/DDBJ whole genome shotgun (WGS) entry which is preliminary data.</text>
</comment>
<evidence type="ECO:0000256" key="4">
    <source>
        <dbReference type="ARBA" id="ARBA00022679"/>
    </source>
</evidence>
<name>A0AAD5LWY8_PARTN</name>
<keyword evidence="3 10" id="KW-0328">Glycosyltransferase</keyword>
<comment type="similarity">
    <text evidence="2 10">Belongs to the UDP-glycosyltransferase family.</text>
</comment>
<dbReference type="InterPro" id="IPR035595">
    <property type="entry name" value="UDP_glycos_trans_CS"/>
</dbReference>
<dbReference type="Pfam" id="PF00201">
    <property type="entry name" value="UDPGT"/>
    <property type="match status" value="1"/>
</dbReference>
<protein>
    <recommendedName>
        <fullName evidence="11">UDP-glucuronosyltransferase</fullName>
        <ecNumber evidence="11">2.4.1.17</ecNumber>
    </recommendedName>
</protein>
<dbReference type="CDD" id="cd03784">
    <property type="entry name" value="GT1_Gtf-like"/>
    <property type="match status" value="1"/>
</dbReference>
<keyword evidence="6" id="KW-0732">Signal</keyword>
<dbReference type="PANTHER" id="PTHR48043:SF23">
    <property type="entry name" value="UDP-GLUCURONOSYLTRANSFERASE"/>
    <property type="match status" value="1"/>
</dbReference>
<proteinExistence type="inferred from homology"/>
<dbReference type="GO" id="GO:0016020">
    <property type="term" value="C:membrane"/>
    <property type="evidence" value="ECO:0007669"/>
    <property type="project" value="UniProtKB-SubCell"/>
</dbReference>
<evidence type="ECO:0000256" key="1">
    <source>
        <dbReference type="ARBA" id="ARBA00004167"/>
    </source>
</evidence>
<evidence type="ECO:0000256" key="9">
    <source>
        <dbReference type="ARBA" id="ARBA00047475"/>
    </source>
</evidence>
<sequence>MAEGLKRVFLYQCEEIFHDESLLKMLEVEKFDVGISEALDICGFGIFEILNIPATIAAYSGVHVDSVSHIIGEPIAPTGWSTKGDRMNFIDRLENVVNVLLGSKFFVEMYEGTIKAFRKKFGPQFKDQNELISKASFVFTNSNPYLDYPRPMLHKTVPIGGITVSVNPKKNKLSKKWHDVLNKRKTTVLVSFGSIAESIYMPPEYKKALLQLFESMPETTFIWKYEEEGSDIAKHLENVYPCIWVPQNALLADPRLTVFVAHGGLGSITELAYMGKPAIVIPIFSDQVRNANMLSKHGGAIVLTRHDLENAQTLRTSLYEIFNNASFSENARLLSDILQNQPISPKQLLIRHSEFAAKFGTLPNLDSYGRHLSLVQYYLIDILLACGFVLVLAAITIVMILKKCFCKSAKNKTE</sequence>
<dbReference type="EC" id="2.4.1.17" evidence="11"/>
<evidence type="ECO:0000256" key="7">
    <source>
        <dbReference type="ARBA" id="ARBA00022989"/>
    </source>
</evidence>
<dbReference type="PANTHER" id="PTHR48043">
    <property type="entry name" value="EG:EG0003.4 PROTEIN-RELATED"/>
    <property type="match status" value="1"/>
</dbReference>
<dbReference type="Gene3D" id="3.40.50.2000">
    <property type="entry name" value="Glycogen Phosphorylase B"/>
    <property type="match status" value="1"/>
</dbReference>
<evidence type="ECO:0000256" key="5">
    <source>
        <dbReference type="ARBA" id="ARBA00022692"/>
    </source>
</evidence>
<dbReference type="InterPro" id="IPR002213">
    <property type="entry name" value="UDP_glucos_trans"/>
</dbReference>
<evidence type="ECO:0000313" key="13">
    <source>
        <dbReference type="Proteomes" id="UP001196413"/>
    </source>
</evidence>
<keyword evidence="8 11" id="KW-0472">Membrane</keyword>
<dbReference type="FunFam" id="3.40.50.2000:FF:000038">
    <property type="entry name" value="UDP-GlucuronosylTransferase"/>
    <property type="match status" value="1"/>
</dbReference>
<evidence type="ECO:0000256" key="6">
    <source>
        <dbReference type="ARBA" id="ARBA00022729"/>
    </source>
</evidence>
<dbReference type="GO" id="GO:0015020">
    <property type="term" value="F:glucuronosyltransferase activity"/>
    <property type="evidence" value="ECO:0007669"/>
    <property type="project" value="UniProtKB-EC"/>
</dbReference>
<evidence type="ECO:0000313" key="12">
    <source>
        <dbReference type="EMBL" id="KAJ1348302.1"/>
    </source>
</evidence>
<dbReference type="PROSITE" id="PS00375">
    <property type="entry name" value="UDPGT"/>
    <property type="match status" value="1"/>
</dbReference>
<evidence type="ECO:0000256" key="8">
    <source>
        <dbReference type="ARBA" id="ARBA00023136"/>
    </source>
</evidence>
<dbReference type="AlphaFoldDB" id="A0AAD5LWY8"/>
<accession>A0AAD5LWY8</accession>